<keyword evidence="3" id="KW-1185">Reference proteome</keyword>
<evidence type="ECO:0000313" key="2">
    <source>
        <dbReference type="EMBL" id="KAL1518541.1"/>
    </source>
</evidence>
<dbReference type="SUPFAM" id="SSF53098">
    <property type="entry name" value="Ribonuclease H-like"/>
    <property type="match status" value="1"/>
</dbReference>
<dbReference type="InterPro" id="IPR012337">
    <property type="entry name" value="RNaseH-like_sf"/>
</dbReference>
<gene>
    <name evidence="2" type="ORF">AB1Y20_002830</name>
</gene>
<evidence type="ECO:0000313" key="3">
    <source>
        <dbReference type="Proteomes" id="UP001515480"/>
    </source>
</evidence>
<reference evidence="2 3" key="1">
    <citation type="journal article" date="2024" name="Science">
        <title>Giant polyketide synthase enzymes in the biosynthesis of giant marine polyether toxins.</title>
        <authorList>
            <person name="Fallon T.R."/>
            <person name="Shende V.V."/>
            <person name="Wierzbicki I.H."/>
            <person name="Pendleton A.L."/>
            <person name="Watervoot N.F."/>
            <person name="Auber R.P."/>
            <person name="Gonzalez D.J."/>
            <person name="Wisecaver J.H."/>
            <person name="Moore B.S."/>
        </authorList>
    </citation>
    <scope>NUCLEOTIDE SEQUENCE [LARGE SCALE GENOMIC DNA]</scope>
    <source>
        <strain evidence="2 3">12B1</strain>
    </source>
</reference>
<dbReference type="InterPro" id="IPR008906">
    <property type="entry name" value="HATC_C_dom"/>
</dbReference>
<proteinExistence type="predicted"/>
<comment type="caution">
    <text evidence="2">The sequence shown here is derived from an EMBL/GenBank/DDBJ whole genome shotgun (WGS) entry which is preliminary data.</text>
</comment>
<dbReference type="EMBL" id="JBGBPQ010000010">
    <property type="protein sequence ID" value="KAL1518541.1"/>
    <property type="molecule type" value="Genomic_DNA"/>
</dbReference>
<dbReference type="Proteomes" id="UP001515480">
    <property type="component" value="Unassembled WGS sequence"/>
</dbReference>
<dbReference type="GO" id="GO:0046983">
    <property type="term" value="F:protein dimerization activity"/>
    <property type="evidence" value="ECO:0007669"/>
    <property type="project" value="InterPro"/>
</dbReference>
<dbReference type="AlphaFoldDB" id="A0AB34JA92"/>
<feature type="domain" description="HAT C-terminal dimerisation" evidence="1">
    <location>
        <begin position="11"/>
        <end position="79"/>
    </location>
</feature>
<name>A0AB34JA92_PRYPA</name>
<sequence>MARCWALNAAAQMPSYLWWDQYGSDFPELQQFARMVLAQPASASIIERINSEFAFVKDVKRNRLMHERAEKLVALFHNLRLMSKMKSSAYVEPTIGWNDDVLKVGVEAYGVHKY</sequence>
<protein>
    <recommendedName>
        <fullName evidence="1">HAT C-terminal dimerisation domain-containing protein</fullName>
    </recommendedName>
</protein>
<accession>A0AB34JA92</accession>
<evidence type="ECO:0000259" key="1">
    <source>
        <dbReference type="Pfam" id="PF05699"/>
    </source>
</evidence>
<dbReference type="Pfam" id="PF05699">
    <property type="entry name" value="Dimer_Tnp_hAT"/>
    <property type="match status" value="1"/>
</dbReference>
<organism evidence="2 3">
    <name type="scientific">Prymnesium parvum</name>
    <name type="common">Toxic golden alga</name>
    <dbReference type="NCBI Taxonomy" id="97485"/>
    <lineage>
        <taxon>Eukaryota</taxon>
        <taxon>Haptista</taxon>
        <taxon>Haptophyta</taxon>
        <taxon>Prymnesiophyceae</taxon>
        <taxon>Prymnesiales</taxon>
        <taxon>Prymnesiaceae</taxon>
        <taxon>Prymnesium</taxon>
    </lineage>
</organism>